<name>A0A545TKA6_9GAMM</name>
<proteinExistence type="inferred from homology"/>
<dbReference type="GO" id="GO:0005524">
    <property type="term" value="F:ATP binding"/>
    <property type="evidence" value="ECO:0007669"/>
    <property type="project" value="InterPro"/>
</dbReference>
<dbReference type="Pfam" id="PF00437">
    <property type="entry name" value="T2SSE"/>
    <property type="match status" value="1"/>
</dbReference>
<dbReference type="PANTHER" id="PTHR30486">
    <property type="entry name" value="TWITCHING MOTILITY PROTEIN PILT"/>
    <property type="match status" value="1"/>
</dbReference>
<comment type="similarity">
    <text evidence="1">Belongs to the GSP E family.</text>
</comment>
<evidence type="ECO:0000256" key="2">
    <source>
        <dbReference type="SAM" id="MobiDB-lite"/>
    </source>
</evidence>
<dbReference type="AlphaFoldDB" id="A0A545TKA6"/>
<evidence type="ECO:0000313" key="5">
    <source>
        <dbReference type="Proteomes" id="UP000319732"/>
    </source>
</evidence>
<sequence>MVARSASDLYINVGAPPTIKVEGSHHRMGSENLSAERVQALIDGVLSERQRRDFERDMEMDLGMEFPKVGRFRLNVYRQKGLPAMVVRYIKDTIPSISELGLPEVLHDLAMQEHGLLLVVGATGSGKSTTLAALIDHRNQNRTGHILTVEDPIEFTHRHKRSLVSQREVGIDTRSYADALKYGLREAPDVIMIGEIRDADTAMQALRYAETGHLCISTMHATNANQALDRFMNFFPAAAQRRVQQDLAHHLVAILSQRLAVGVDDKRVAVVEIMMRTPHIAELIDKGETDKIKEAMGGGANGECQTFDDALYKLIAERRISKAEGLRLADSRINLNLRLRLDGKRQPDNAGTRTRHWFSKTADFSRYKKVNVRARKTSLERRPEMEKMLTAAIKQAAVDRGYHIDEKAPDIVLHYAFGLRQDGLRQDHLPQNHSPQNHSPQNHSPQNKGLDIDGGQAEPVPGADSALAKGGLAIQAKEVRSGEVVWTLIAPRPLGEQLKGQQELNTEISNLLGSLPVAGKAKL</sequence>
<organism evidence="4 5">
    <name type="scientific">Exilibacterium tricleocarpae</name>
    <dbReference type="NCBI Taxonomy" id="2591008"/>
    <lineage>
        <taxon>Bacteria</taxon>
        <taxon>Pseudomonadati</taxon>
        <taxon>Pseudomonadota</taxon>
        <taxon>Gammaproteobacteria</taxon>
        <taxon>Cellvibrionales</taxon>
        <taxon>Cellvibrionaceae</taxon>
        <taxon>Exilibacterium</taxon>
    </lineage>
</organism>
<dbReference type="GO" id="GO:0016887">
    <property type="term" value="F:ATP hydrolysis activity"/>
    <property type="evidence" value="ECO:0007669"/>
    <property type="project" value="InterPro"/>
</dbReference>
<evidence type="ECO:0000256" key="1">
    <source>
        <dbReference type="ARBA" id="ARBA00006611"/>
    </source>
</evidence>
<dbReference type="Gene3D" id="3.30.160.670">
    <property type="match status" value="1"/>
</dbReference>
<dbReference type="InterPro" id="IPR006321">
    <property type="entry name" value="PilT/PilU"/>
</dbReference>
<dbReference type="Proteomes" id="UP000319732">
    <property type="component" value="Unassembled WGS sequence"/>
</dbReference>
<dbReference type="InterPro" id="IPR050921">
    <property type="entry name" value="T4SS_GSP_E_ATPase"/>
</dbReference>
<dbReference type="CDD" id="cd01131">
    <property type="entry name" value="PilT"/>
    <property type="match status" value="1"/>
</dbReference>
<dbReference type="SUPFAM" id="SSF52540">
    <property type="entry name" value="P-loop containing nucleoside triphosphate hydrolases"/>
    <property type="match status" value="1"/>
</dbReference>
<gene>
    <name evidence="4" type="ORF">FKG94_14575</name>
</gene>
<feature type="compositionally biased region" description="Polar residues" evidence="2">
    <location>
        <begin position="431"/>
        <end position="447"/>
    </location>
</feature>
<dbReference type="OrthoDB" id="9804785at2"/>
<evidence type="ECO:0000259" key="3">
    <source>
        <dbReference type="PROSITE" id="PS00662"/>
    </source>
</evidence>
<protein>
    <submittedName>
        <fullName evidence="4">PilT/PilU family type 4a pilus ATPase</fullName>
    </submittedName>
</protein>
<accession>A0A545TKA6</accession>
<dbReference type="EMBL" id="VHSG01000014">
    <property type="protein sequence ID" value="TQV77653.1"/>
    <property type="molecule type" value="Genomic_DNA"/>
</dbReference>
<dbReference type="InterPro" id="IPR027417">
    <property type="entry name" value="P-loop_NTPase"/>
</dbReference>
<keyword evidence="5" id="KW-1185">Reference proteome</keyword>
<dbReference type="Gene3D" id="3.40.50.300">
    <property type="entry name" value="P-loop containing nucleotide triphosphate hydrolases"/>
    <property type="match status" value="1"/>
</dbReference>
<feature type="domain" description="Bacterial type II secretion system protein E" evidence="3">
    <location>
        <begin position="184"/>
        <end position="198"/>
    </location>
</feature>
<reference evidence="4 5" key="1">
    <citation type="submission" date="2019-06" db="EMBL/GenBank/DDBJ databases">
        <title>Whole genome sequence for Cellvibrionaceae sp. R142.</title>
        <authorList>
            <person name="Wang G."/>
        </authorList>
    </citation>
    <scope>NUCLEOTIDE SEQUENCE [LARGE SCALE GENOMIC DNA]</scope>
    <source>
        <strain evidence="4 5">R142</strain>
    </source>
</reference>
<comment type="caution">
    <text evidence="4">The sequence shown here is derived from an EMBL/GenBank/DDBJ whole genome shotgun (WGS) entry which is preliminary data.</text>
</comment>
<dbReference type="InterPro" id="IPR001482">
    <property type="entry name" value="T2SS/T4SS_dom"/>
</dbReference>
<dbReference type="NCBIfam" id="TIGR01420">
    <property type="entry name" value="pilT_fam"/>
    <property type="match status" value="1"/>
</dbReference>
<feature type="region of interest" description="Disordered" evidence="2">
    <location>
        <begin position="425"/>
        <end position="464"/>
    </location>
</feature>
<dbReference type="PROSITE" id="PS00662">
    <property type="entry name" value="T2SP_E"/>
    <property type="match status" value="1"/>
</dbReference>
<dbReference type="Gene3D" id="3.30.450.90">
    <property type="match status" value="1"/>
</dbReference>
<evidence type="ECO:0000313" key="4">
    <source>
        <dbReference type="EMBL" id="TQV77653.1"/>
    </source>
</evidence>
<dbReference type="PANTHER" id="PTHR30486:SF12">
    <property type="entry name" value="TYPE IV PILUS ATPASE PILU"/>
    <property type="match status" value="1"/>
</dbReference>